<evidence type="ECO:0000256" key="5">
    <source>
        <dbReference type="ARBA" id="ARBA00022729"/>
    </source>
</evidence>
<keyword evidence="9 10" id="KW-0998">Cell outer membrane</keyword>
<gene>
    <name evidence="14" type="ORF">SH580_19060</name>
</gene>
<dbReference type="RefSeq" id="WP_319832399.1">
    <property type="nucleotide sequence ID" value="NZ_CP138858.1"/>
</dbReference>
<evidence type="ECO:0000256" key="11">
    <source>
        <dbReference type="RuleBase" id="RU003357"/>
    </source>
</evidence>
<feature type="domain" description="TonB-dependent receptor plug" evidence="13">
    <location>
        <begin position="56"/>
        <end position="159"/>
    </location>
</feature>
<evidence type="ECO:0000259" key="12">
    <source>
        <dbReference type="Pfam" id="PF00593"/>
    </source>
</evidence>
<evidence type="ECO:0000256" key="4">
    <source>
        <dbReference type="ARBA" id="ARBA00022692"/>
    </source>
</evidence>
<evidence type="ECO:0000313" key="14">
    <source>
        <dbReference type="EMBL" id="WPJ95520.1"/>
    </source>
</evidence>
<dbReference type="Pfam" id="PF00593">
    <property type="entry name" value="TonB_dep_Rec_b-barrel"/>
    <property type="match status" value="1"/>
</dbReference>
<evidence type="ECO:0000259" key="13">
    <source>
        <dbReference type="Pfam" id="PF07715"/>
    </source>
</evidence>
<reference evidence="14 15" key="1">
    <citation type="submission" date="2023-11" db="EMBL/GenBank/DDBJ databases">
        <title>Coraliomargarita sp. nov., isolated from marine algae.</title>
        <authorList>
            <person name="Lee J.K."/>
            <person name="Baek J.H."/>
            <person name="Kim J.M."/>
            <person name="Choi D.G."/>
            <person name="Jeon C.O."/>
        </authorList>
    </citation>
    <scope>NUCLEOTIDE SEQUENCE [LARGE SCALE GENOMIC DNA]</scope>
    <source>
        <strain evidence="14 15">J2-16</strain>
    </source>
</reference>
<accession>A0ABZ0RH61</accession>
<dbReference type="PANTHER" id="PTHR30069:SF29">
    <property type="entry name" value="HEMOGLOBIN AND HEMOGLOBIN-HAPTOGLOBIN-BINDING PROTEIN 1-RELATED"/>
    <property type="match status" value="1"/>
</dbReference>
<dbReference type="InterPro" id="IPR037066">
    <property type="entry name" value="Plug_dom_sf"/>
</dbReference>
<dbReference type="Proteomes" id="UP001324993">
    <property type="component" value="Chromosome"/>
</dbReference>
<evidence type="ECO:0000256" key="8">
    <source>
        <dbReference type="ARBA" id="ARBA00023170"/>
    </source>
</evidence>
<comment type="similarity">
    <text evidence="10 11">Belongs to the TonB-dependent receptor family.</text>
</comment>
<dbReference type="SUPFAM" id="SSF56935">
    <property type="entry name" value="Porins"/>
    <property type="match status" value="1"/>
</dbReference>
<dbReference type="InterPro" id="IPR012910">
    <property type="entry name" value="Plug_dom"/>
</dbReference>
<dbReference type="Gene3D" id="2.170.130.10">
    <property type="entry name" value="TonB-dependent receptor, plug domain"/>
    <property type="match status" value="1"/>
</dbReference>
<keyword evidence="6 11" id="KW-0798">TonB box</keyword>
<keyword evidence="8 14" id="KW-0675">Receptor</keyword>
<evidence type="ECO:0000256" key="6">
    <source>
        <dbReference type="ARBA" id="ARBA00023077"/>
    </source>
</evidence>
<dbReference type="Pfam" id="PF07715">
    <property type="entry name" value="Plug"/>
    <property type="match status" value="1"/>
</dbReference>
<evidence type="ECO:0000256" key="3">
    <source>
        <dbReference type="ARBA" id="ARBA00022452"/>
    </source>
</evidence>
<evidence type="ECO:0000256" key="1">
    <source>
        <dbReference type="ARBA" id="ARBA00004571"/>
    </source>
</evidence>
<dbReference type="InterPro" id="IPR036942">
    <property type="entry name" value="Beta-barrel_TonB_sf"/>
</dbReference>
<protein>
    <submittedName>
        <fullName evidence="14">TonB-dependent receptor</fullName>
    </submittedName>
</protein>
<comment type="subcellular location">
    <subcellularLocation>
        <location evidence="1 10">Cell outer membrane</location>
        <topology evidence="1 10">Multi-pass membrane protein</topology>
    </subcellularLocation>
</comment>
<keyword evidence="7 10" id="KW-0472">Membrane</keyword>
<evidence type="ECO:0000313" key="15">
    <source>
        <dbReference type="Proteomes" id="UP001324993"/>
    </source>
</evidence>
<feature type="domain" description="TonB-dependent receptor-like beta-barrel" evidence="12">
    <location>
        <begin position="184"/>
        <end position="630"/>
    </location>
</feature>
<dbReference type="Gene3D" id="2.40.170.20">
    <property type="entry name" value="TonB-dependent receptor, beta-barrel domain"/>
    <property type="match status" value="1"/>
</dbReference>
<keyword evidence="2 10" id="KW-0813">Transport</keyword>
<keyword evidence="3 10" id="KW-1134">Transmembrane beta strand</keyword>
<dbReference type="PANTHER" id="PTHR30069">
    <property type="entry name" value="TONB-DEPENDENT OUTER MEMBRANE RECEPTOR"/>
    <property type="match status" value="1"/>
</dbReference>
<evidence type="ECO:0000256" key="9">
    <source>
        <dbReference type="ARBA" id="ARBA00023237"/>
    </source>
</evidence>
<evidence type="ECO:0000256" key="7">
    <source>
        <dbReference type="ARBA" id="ARBA00023136"/>
    </source>
</evidence>
<dbReference type="InterPro" id="IPR000531">
    <property type="entry name" value="Beta-barrel_TonB"/>
</dbReference>
<keyword evidence="15" id="KW-1185">Reference proteome</keyword>
<dbReference type="PROSITE" id="PS52016">
    <property type="entry name" value="TONB_DEPENDENT_REC_3"/>
    <property type="match status" value="1"/>
</dbReference>
<organism evidence="14 15">
    <name type="scientific">Coraliomargarita algicola</name>
    <dbReference type="NCBI Taxonomy" id="3092156"/>
    <lineage>
        <taxon>Bacteria</taxon>
        <taxon>Pseudomonadati</taxon>
        <taxon>Verrucomicrobiota</taxon>
        <taxon>Opitutia</taxon>
        <taxon>Puniceicoccales</taxon>
        <taxon>Coraliomargaritaceae</taxon>
        <taxon>Coraliomargarita</taxon>
    </lineage>
</organism>
<keyword evidence="4 10" id="KW-0812">Transmembrane</keyword>
<proteinExistence type="inferred from homology"/>
<name>A0ABZ0RH61_9BACT</name>
<keyword evidence="5" id="KW-0732">Signal</keyword>
<evidence type="ECO:0000256" key="10">
    <source>
        <dbReference type="PROSITE-ProRule" id="PRU01360"/>
    </source>
</evidence>
<evidence type="ECO:0000256" key="2">
    <source>
        <dbReference type="ARBA" id="ARBA00022448"/>
    </source>
</evidence>
<dbReference type="CDD" id="cd01347">
    <property type="entry name" value="ligand_gated_channel"/>
    <property type="match status" value="1"/>
</dbReference>
<dbReference type="InterPro" id="IPR039426">
    <property type="entry name" value="TonB-dep_rcpt-like"/>
</dbReference>
<dbReference type="EMBL" id="CP138858">
    <property type="protein sequence ID" value="WPJ95520.1"/>
    <property type="molecule type" value="Genomic_DNA"/>
</dbReference>
<sequence>MIFESKQLTFFSAALCVASNIVPSMLSAEEDVTSLADPLPAYVVVATRTPVSLDRVSPSVSFIGEDEIEFWQDRSLVDSISRIPGVATWSNGTPGSLTSLSIRGSESNHTSFFLDGRRLNPGFGNQYDLESLAVQNLASVQVQSGASSVNYGASGIGGAVALQSKSTLGGDGLSGDVSLEVGANAYRNGSVSALYSEDNWGFSIGASQLKTDNERENDDFERESLQGRFDYELFDDFTFELVGQYSDAEKGAAGVITNPKLEDRQWTTNWLLSPGVRYATDVITMHLFYSRSESRIDNDIEDFFGSIYQTENKVGSDEVNLQVDYTFSDDALFTFGAVYRNDHAENPNLNSYSSFVPVLPYENRFEQTGLWSQIQWQLSSSLEVRAGLRYDRYSDYDSSVNGNVEAIYHFTEDSSVFVKVATSYSPPSALDLAFDEDQALVDDGLGGEMLVANTTILNPEESVSYELGFEQELLDDQLKLAVVFFRNEIDELITYESLVDVNDPFDFFDDDYGSDTLNVEEATTEGVELSIDYAATDKVDLGLSYTYLTATNDSEDQRLAYRPRHQLQLSATFRPVENLSFGLSALGQFDRERGQYLQPNLDVEDYFVVNLVSEWTINEEWSLFARVGNLLDEDYASVFGYPALGRAGYIGARFEF</sequence>